<evidence type="ECO:0000313" key="17">
    <source>
        <dbReference type="Proteomes" id="UP000549394"/>
    </source>
</evidence>
<dbReference type="GO" id="GO:0015215">
    <property type="term" value="F:nucleotide transmembrane transporter activity"/>
    <property type="evidence" value="ECO:0007669"/>
    <property type="project" value="UniProtKB-ARBA"/>
</dbReference>
<comment type="catalytic activity">
    <reaction evidence="10">
        <text>FAD(in) = FAD(out)</text>
        <dbReference type="Rhea" id="RHEA:76535"/>
        <dbReference type="ChEBI" id="CHEBI:57692"/>
    </reaction>
</comment>
<evidence type="ECO:0000256" key="2">
    <source>
        <dbReference type="ARBA" id="ARBA00006375"/>
    </source>
</evidence>
<evidence type="ECO:0000256" key="5">
    <source>
        <dbReference type="ARBA" id="ARBA00022737"/>
    </source>
</evidence>
<dbReference type="PROSITE" id="PS50920">
    <property type="entry name" value="SOLCAR"/>
    <property type="match status" value="3"/>
</dbReference>
<dbReference type="AlphaFoldDB" id="A0A7I8V551"/>
<evidence type="ECO:0000256" key="8">
    <source>
        <dbReference type="ARBA" id="ARBA00023128"/>
    </source>
</evidence>
<dbReference type="InterPro" id="IPR023395">
    <property type="entry name" value="MCP_dom_sf"/>
</dbReference>
<keyword evidence="5" id="KW-0677">Repeat</keyword>
<organism evidence="16 17">
    <name type="scientific">Dimorphilus gyrociliatus</name>
    <dbReference type="NCBI Taxonomy" id="2664684"/>
    <lineage>
        <taxon>Eukaryota</taxon>
        <taxon>Metazoa</taxon>
        <taxon>Spiralia</taxon>
        <taxon>Lophotrochozoa</taxon>
        <taxon>Annelida</taxon>
        <taxon>Polychaeta</taxon>
        <taxon>Polychaeta incertae sedis</taxon>
        <taxon>Dinophilidae</taxon>
        <taxon>Dimorphilus</taxon>
    </lineage>
</organism>
<keyword evidence="9 14" id="KW-0472">Membrane</keyword>
<dbReference type="Pfam" id="PF00153">
    <property type="entry name" value="Mito_carr"/>
    <property type="match status" value="3"/>
</dbReference>
<comment type="function">
    <text evidence="11">Facilitates flavin adenine dinucleotide (FAD) translocation across the mitochondrial inner membrane into the mitochondrial matrix where it acts as a redox cofactor to assist flavoenzyme activities in fundamental metabolic processes including fatty acid beta-oxidation, amino acid and choline metabolism as well as mitochondrial electron transportation. In particular, provides FAD to DLD dehydrogenase of the glycine cleavage system, part of mitochondrial one-carbon metabolic pathway involved in neural tube closure in early embryogenesis.</text>
</comment>
<comment type="similarity">
    <text evidence="2 15">Belongs to the mitochondrial carrier (TC 2.A.29) family.</text>
</comment>
<evidence type="ECO:0000313" key="16">
    <source>
        <dbReference type="EMBL" id="CAD5110839.1"/>
    </source>
</evidence>
<evidence type="ECO:0000256" key="3">
    <source>
        <dbReference type="ARBA" id="ARBA00022448"/>
    </source>
</evidence>
<evidence type="ECO:0000256" key="9">
    <source>
        <dbReference type="ARBA" id="ARBA00023136"/>
    </source>
</evidence>
<keyword evidence="6" id="KW-0999">Mitochondrion inner membrane</keyword>
<dbReference type="SUPFAM" id="SSF103506">
    <property type="entry name" value="Mitochondrial carrier"/>
    <property type="match status" value="1"/>
</dbReference>
<feature type="repeat" description="Solcar" evidence="14">
    <location>
        <begin position="215"/>
        <end position="299"/>
    </location>
</feature>
<dbReference type="OrthoDB" id="428293at2759"/>
<dbReference type="Gene3D" id="1.50.40.10">
    <property type="entry name" value="Mitochondrial carrier domain"/>
    <property type="match status" value="1"/>
</dbReference>
<dbReference type="PRINTS" id="PR00926">
    <property type="entry name" value="MITOCARRIER"/>
</dbReference>
<dbReference type="Proteomes" id="UP000549394">
    <property type="component" value="Unassembled WGS sequence"/>
</dbReference>
<evidence type="ECO:0000256" key="12">
    <source>
        <dbReference type="ARBA" id="ARBA00070508"/>
    </source>
</evidence>
<feature type="repeat" description="Solcar" evidence="14">
    <location>
        <begin position="2"/>
        <end position="93"/>
    </location>
</feature>
<dbReference type="InterPro" id="IPR002067">
    <property type="entry name" value="MCP"/>
</dbReference>
<protein>
    <recommendedName>
        <fullName evidence="12">Solute carrier family 25 member 32</fullName>
    </recommendedName>
    <alternativeName>
        <fullName evidence="13">Mitochondrial FAD transporter</fullName>
    </alternativeName>
</protein>
<evidence type="ECO:0000256" key="10">
    <source>
        <dbReference type="ARBA" id="ARBA00050907"/>
    </source>
</evidence>
<dbReference type="EMBL" id="CAJFCJ010000001">
    <property type="protein sequence ID" value="CAD5110839.1"/>
    <property type="molecule type" value="Genomic_DNA"/>
</dbReference>
<proteinExistence type="inferred from homology"/>
<sequence length="300" mass="33964">MNVKWEHLAAGVSGGVLSTLVLHPLDLIKIRFQVDEGWSTLQRPQYRGILHAITSIARQEGLSGLYKGVTPNVWGAGSSWGLYFLFYNSFKSHLMEKNQVQTLSAPSHMLIASEAGSLTLLLTNPIWVAKTRLCLQYDALARPTMGENKHTKFIQYRGLFDCVKKIYKHEGVKGLYRGLIPGLFGVSHGALQFMAYEELKKFYNKQKNAPPDAKFTSVEYLTFAALSKIFAASTTYPYQVVRARLQDQHREYAGVMDVIRQTYKLEGLRGFFKGLSPYLLHVTPNICIVFLVYEKVTSRK</sequence>
<evidence type="ECO:0000256" key="11">
    <source>
        <dbReference type="ARBA" id="ARBA00058619"/>
    </source>
</evidence>
<keyword evidence="8" id="KW-0496">Mitochondrion</keyword>
<evidence type="ECO:0000256" key="15">
    <source>
        <dbReference type="RuleBase" id="RU000488"/>
    </source>
</evidence>
<evidence type="ECO:0000256" key="6">
    <source>
        <dbReference type="ARBA" id="ARBA00022792"/>
    </source>
</evidence>
<evidence type="ECO:0000256" key="13">
    <source>
        <dbReference type="ARBA" id="ARBA00079992"/>
    </source>
</evidence>
<keyword evidence="4 14" id="KW-0812">Transmembrane</keyword>
<reference evidence="16 17" key="1">
    <citation type="submission" date="2020-08" db="EMBL/GenBank/DDBJ databases">
        <authorList>
            <person name="Hejnol A."/>
        </authorList>
    </citation>
    <scope>NUCLEOTIDE SEQUENCE [LARGE SCALE GENOMIC DNA]</scope>
</reference>
<dbReference type="FunFam" id="1.50.40.10:FF:000025">
    <property type="entry name" value="mitochondrial folate transporter/carrier"/>
    <property type="match status" value="1"/>
</dbReference>
<gene>
    <name evidence="16" type="ORF">DGYR_LOCUS199</name>
</gene>
<evidence type="ECO:0000256" key="7">
    <source>
        <dbReference type="ARBA" id="ARBA00022989"/>
    </source>
</evidence>
<evidence type="ECO:0000256" key="14">
    <source>
        <dbReference type="PROSITE-ProRule" id="PRU00282"/>
    </source>
</evidence>
<keyword evidence="17" id="KW-1185">Reference proteome</keyword>
<keyword evidence="7" id="KW-1133">Transmembrane helix</keyword>
<accession>A0A7I8V551</accession>
<dbReference type="PANTHER" id="PTHR45683">
    <property type="entry name" value="MITOCHONDRIAL NICOTINAMIDE ADENINE DINUCLEOTIDE TRANSPORTER 1-RELATED-RELATED"/>
    <property type="match status" value="1"/>
</dbReference>
<feature type="repeat" description="Solcar" evidence="14">
    <location>
        <begin position="103"/>
        <end position="202"/>
    </location>
</feature>
<dbReference type="InterPro" id="IPR018108">
    <property type="entry name" value="MCP_transmembrane"/>
</dbReference>
<dbReference type="GO" id="GO:0015711">
    <property type="term" value="P:organic anion transport"/>
    <property type="evidence" value="ECO:0007669"/>
    <property type="project" value="UniProtKB-ARBA"/>
</dbReference>
<name>A0A7I8V551_9ANNE</name>
<evidence type="ECO:0000256" key="1">
    <source>
        <dbReference type="ARBA" id="ARBA00004448"/>
    </source>
</evidence>
<dbReference type="GO" id="GO:0005743">
    <property type="term" value="C:mitochondrial inner membrane"/>
    <property type="evidence" value="ECO:0007669"/>
    <property type="project" value="UniProtKB-SubCell"/>
</dbReference>
<comment type="caution">
    <text evidence="16">The sequence shown here is derived from an EMBL/GenBank/DDBJ whole genome shotgun (WGS) entry which is preliminary data.</text>
</comment>
<keyword evidence="3 15" id="KW-0813">Transport</keyword>
<evidence type="ECO:0000256" key="4">
    <source>
        <dbReference type="ARBA" id="ARBA00022692"/>
    </source>
</evidence>
<comment type="subcellular location">
    <subcellularLocation>
        <location evidence="1">Mitochondrion inner membrane</location>
        <topology evidence="1">Multi-pass membrane protein</topology>
    </subcellularLocation>
</comment>
<dbReference type="InterPro" id="IPR044712">
    <property type="entry name" value="SLC25A32-like"/>
</dbReference>